<proteinExistence type="predicted"/>
<dbReference type="Proteomes" id="UP000005234">
    <property type="component" value="Chromosome"/>
</dbReference>
<name>H8L3H7_FRAAD</name>
<keyword evidence="2" id="KW-1185">Reference proteome</keyword>
<dbReference type="STRING" id="767434.Fraau_2116"/>
<dbReference type="EMBL" id="CP003350">
    <property type="protein sequence ID" value="AFC86499.1"/>
    <property type="molecule type" value="Genomic_DNA"/>
</dbReference>
<evidence type="ECO:0000313" key="2">
    <source>
        <dbReference type="Proteomes" id="UP000005234"/>
    </source>
</evidence>
<dbReference type="AlphaFoldDB" id="H8L3H7"/>
<sequence>MSEAVYTATVLTGARMASGMTSRARRPLGPHVAG</sequence>
<gene>
    <name evidence="1" type="ordered locus">Fraau_2116</name>
</gene>
<organism evidence="1 2">
    <name type="scientific">Frateuria aurantia (strain ATCC 33424 / DSM 6220 / KCTC 2777 / LMG 1558 / NBRC 3245 / NCIMB 13370)</name>
    <name type="common">Acetobacter aurantius</name>
    <dbReference type="NCBI Taxonomy" id="767434"/>
    <lineage>
        <taxon>Bacteria</taxon>
        <taxon>Pseudomonadati</taxon>
        <taxon>Pseudomonadota</taxon>
        <taxon>Gammaproteobacteria</taxon>
        <taxon>Lysobacterales</taxon>
        <taxon>Rhodanobacteraceae</taxon>
        <taxon>Frateuria</taxon>
    </lineage>
</organism>
<dbReference type="KEGG" id="fau:Fraau_2116"/>
<evidence type="ECO:0000313" key="1">
    <source>
        <dbReference type="EMBL" id="AFC86499.1"/>
    </source>
</evidence>
<reference evidence="1" key="1">
    <citation type="submission" date="2012-02" db="EMBL/GenBank/DDBJ databases">
        <title>The complete genome of Frateuria aurantia DSM 6220.</title>
        <authorList>
            <consortium name="US DOE Joint Genome Institute (JGI-PGF)"/>
            <person name="Lucas S."/>
            <person name="Copeland A."/>
            <person name="Lapidus A."/>
            <person name="Glavina del Rio T."/>
            <person name="Dalin E."/>
            <person name="Tice H."/>
            <person name="Bruce D."/>
            <person name="Goodwin L."/>
            <person name="Pitluck S."/>
            <person name="Peters L."/>
            <person name="Ovchinnikova G."/>
            <person name="Teshima H."/>
            <person name="Kyrpides N."/>
            <person name="Mavromatis K."/>
            <person name="Ivanova N."/>
            <person name="Brettin T."/>
            <person name="Detter J.C."/>
            <person name="Han C."/>
            <person name="Larimer F."/>
            <person name="Land M."/>
            <person name="Hauser L."/>
            <person name="Markowitz V."/>
            <person name="Cheng J.-F."/>
            <person name="Hugenholtz P."/>
            <person name="Woyke T."/>
            <person name="Wu D."/>
            <person name="Brambilla E."/>
            <person name="Klenk H.-P."/>
            <person name="Eisen J.A."/>
        </authorList>
    </citation>
    <scope>NUCLEOTIDE SEQUENCE</scope>
    <source>
        <strain evidence="1">DSM 6220</strain>
    </source>
</reference>
<dbReference type="HOGENOM" id="CLU_3373911_0_0_6"/>
<protein>
    <submittedName>
        <fullName evidence="1">Uncharacterized protein</fullName>
    </submittedName>
</protein>
<accession>H8L3H7</accession>